<dbReference type="Proteomes" id="UP000027222">
    <property type="component" value="Unassembled WGS sequence"/>
</dbReference>
<protein>
    <submittedName>
        <fullName evidence="2">Uncharacterized protein</fullName>
    </submittedName>
</protein>
<evidence type="ECO:0000256" key="1">
    <source>
        <dbReference type="SAM" id="MobiDB-lite"/>
    </source>
</evidence>
<dbReference type="EMBL" id="KL142384">
    <property type="protein sequence ID" value="KDR73977.1"/>
    <property type="molecule type" value="Genomic_DNA"/>
</dbReference>
<name>A0A067SVC0_GALM3</name>
<keyword evidence="3" id="KW-1185">Reference proteome</keyword>
<sequence length="153" mass="17090">MHVMDGPPLTILYGWHAQPIVQPVKCLCIQGHQSPLNPTPPPEAVCETGRSSFTDDGDDSRRDSRSRDCPSWILLRSRMNLPPTPTYCLSGYAPLLFLESKRNKTCMDTNTDKDTISKQESTTEEMLGILKILYAGKSSCPFLRYSCLLPPLS</sequence>
<dbReference type="HOGENOM" id="CLU_1713385_0_0_1"/>
<evidence type="ECO:0000313" key="3">
    <source>
        <dbReference type="Proteomes" id="UP000027222"/>
    </source>
</evidence>
<feature type="region of interest" description="Disordered" evidence="1">
    <location>
        <begin position="38"/>
        <end position="67"/>
    </location>
</feature>
<evidence type="ECO:0000313" key="2">
    <source>
        <dbReference type="EMBL" id="KDR73977.1"/>
    </source>
</evidence>
<organism evidence="2 3">
    <name type="scientific">Galerina marginata (strain CBS 339.88)</name>
    <dbReference type="NCBI Taxonomy" id="685588"/>
    <lineage>
        <taxon>Eukaryota</taxon>
        <taxon>Fungi</taxon>
        <taxon>Dikarya</taxon>
        <taxon>Basidiomycota</taxon>
        <taxon>Agaricomycotina</taxon>
        <taxon>Agaricomycetes</taxon>
        <taxon>Agaricomycetidae</taxon>
        <taxon>Agaricales</taxon>
        <taxon>Agaricineae</taxon>
        <taxon>Strophariaceae</taxon>
        <taxon>Galerina</taxon>
    </lineage>
</organism>
<dbReference type="AlphaFoldDB" id="A0A067SVC0"/>
<gene>
    <name evidence="2" type="ORF">GALMADRAFT_596350</name>
</gene>
<reference evidence="3" key="1">
    <citation type="journal article" date="2014" name="Proc. Natl. Acad. Sci. U.S.A.">
        <title>Extensive sampling of basidiomycete genomes demonstrates inadequacy of the white-rot/brown-rot paradigm for wood decay fungi.</title>
        <authorList>
            <person name="Riley R."/>
            <person name="Salamov A.A."/>
            <person name="Brown D.W."/>
            <person name="Nagy L.G."/>
            <person name="Floudas D."/>
            <person name="Held B.W."/>
            <person name="Levasseur A."/>
            <person name="Lombard V."/>
            <person name="Morin E."/>
            <person name="Otillar R."/>
            <person name="Lindquist E.A."/>
            <person name="Sun H."/>
            <person name="LaButti K.M."/>
            <person name="Schmutz J."/>
            <person name="Jabbour D."/>
            <person name="Luo H."/>
            <person name="Baker S.E."/>
            <person name="Pisabarro A.G."/>
            <person name="Walton J.D."/>
            <person name="Blanchette R.A."/>
            <person name="Henrissat B."/>
            <person name="Martin F."/>
            <person name="Cullen D."/>
            <person name="Hibbett D.S."/>
            <person name="Grigoriev I.V."/>
        </authorList>
    </citation>
    <scope>NUCLEOTIDE SEQUENCE [LARGE SCALE GENOMIC DNA]</scope>
    <source>
        <strain evidence="3">CBS 339.88</strain>
    </source>
</reference>
<proteinExistence type="predicted"/>
<accession>A0A067SVC0</accession>